<proteinExistence type="predicted"/>
<dbReference type="AlphaFoldDB" id="A0AAE0SS41"/>
<feature type="compositionally biased region" description="Basic and acidic residues" evidence="1">
    <location>
        <begin position="156"/>
        <end position="169"/>
    </location>
</feature>
<feature type="compositionally biased region" description="Low complexity" evidence="1">
    <location>
        <begin position="387"/>
        <end position="396"/>
    </location>
</feature>
<feature type="region of interest" description="Disordered" evidence="1">
    <location>
        <begin position="1"/>
        <end position="50"/>
    </location>
</feature>
<evidence type="ECO:0000313" key="3">
    <source>
        <dbReference type="Proteomes" id="UP001195483"/>
    </source>
</evidence>
<keyword evidence="3" id="KW-1185">Reference proteome</keyword>
<gene>
    <name evidence="2" type="ORF">CHS0354_014915</name>
</gene>
<evidence type="ECO:0000256" key="1">
    <source>
        <dbReference type="SAM" id="MobiDB-lite"/>
    </source>
</evidence>
<feature type="region of interest" description="Disordered" evidence="1">
    <location>
        <begin position="355"/>
        <end position="403"/>
    </location>
</feature>
<feature type="compositionally biased region" description="Polar residues" evidence="1">
    <location>
        <begin position="28"/>
        <end position="40"/>
    </location>
</feature>
<dbReference type="EMBL" id="JAEAOA010000916">
    <property type="protein sequence ID" value="KAK3597027.1"/>
    <property type="molecule type" value="Genomic_DNA"/>
</dbReference>
<organism evidence="2 3">
    <name type="scientific">Potamilus streckersoni</name>
    <dbReference type="NCBI Taxonomy" id="2493646"/>
    <lineage>
        <taxon>Eukaryota</taxon>
        <taxon>Metazoa</taxon>
        <taxon>Spiralia</taxon>
        <taxon>Lophotrochozoa</taxon>
        <taxon>Mollusca</taxon>
        <taxon>Bivalvia</taxon>
        <taxon>Autobranchia</taxon>
        <taxon>Heteroconchia</taxon>
        <taxon>Palaeoheterodonta</taxon>
        <taxon>Unionida</taxon>
        <taxon>Unionoidea</taxon>
        <taxon>Unionidae</taxon>
        <taxon>Ambleminae</taxon>
        <taxon>Lampsilini</taxon>
        <taxon>Potamilus</taxon>
    </lineage>
</organism>
<feature type="compositionally biased region" description="Basic and acidic residues" evidence="1">
    <location>
        <begin position="193"/>
        <end position="204"/>
    </location>
</feature>
<name>A0AAE0SS41_9BIVA</name>
<protein>
    <submittedName>
        <fullName evidence="2">Uncharacterized protein</fullName>
    </submittedName>
</protein>
<reference evidence="2" key="1">
    <citation type="journal article" date="2021" name="Genome Biol. Evol.">
        <title>A High-Quality Reference Genome for a Parasitic Bivalve with Doubly Uniparental Inheritance (Bivalvia: Unionida).</title>
        <authorList>
            <person name="Smith C.H."/>
        </authorList>
    </citation>
    <scope>NUCLEOTIDE SEQUENCE</scope>
    <source>
        <strain evidence="2">CHS0354</strain>
    </source>
</reference>
<comment type="caution">
    <text evidence="2">The sequence shown here is derived from an EMBL/GenBank/DDBJ whole genome shotgun (WGS) entry which is preliminary data.</text>
</comment>
<sequence length="432" mass="48911">MSSEDEITTLPIRKRVIARKDDTKESTPIKSDATYTTASRSSKRLRKKANRTFQLPTRDDVWKDIPHSTTPNKTMSRCKCRLLVNNLFKERHRYNYDPDISSGDESIKDFIDDDEDVLLDISDTDSEKEKQTRKRRIKNYHPRIKAESCSEEGDDEERKSGSSSPEDRSCQYLYTNSRSFNRKRKYASQGKTPKPEKESKKEEEIVPLSGSDIDFSSCPVPVKTSVRKANKIESSDTESYSDSIEYVPKLKSKGNFSDIGQEKKNSENAVVNDTKCESVIIHAVSAESEQNIAEIKSKVQNLDQLQNDSIKNIFNVATVKKTDLNPVRSVDEHADLASTANHVSYGYSGESIVESMNESRDDDGEIKSTHKQHSLVIDSDSDAEEFSNPSTSSSIRKSSRAEDQIKIKSEARKNLFKEFKAARKRSLSGDNT</sequence>
<feature type="compositionally biased region" description="Basic and acidic residues" evidence="1">
    <location>
        <begin position="18"/>
        <end position="27"/>
    </location>
</feature>
<reference evidence="2" key="3">
    <citation type="submission" date="2023-05" db="EMBL/GenBank/DDBJ databases">
        <authorList>
            <person name="Smith C.H."/>
        </authorList>
    </citation>
    <scope>NUCLEOTIDE SEQUENCE</scope>
    <source>
        <strain evidence="2">CHS0354</strain>
        <tissue evidence="2">Mantle</tissue>
    </source>
</reference>
<feature type="region of interest" description="Disordered" evidence="1">
    <location>
        <begin position="145"/>
        <end position="212"/>
    </location>
</feature>
<dbReference type="Proteomes" id="UP001195483">
    <property type="component" value="Unassembled WGS sequence"/>
</dbReference>
<reference evidence="2" key="2">
    <citation type="journal article" date="2021" name="Genome Biol. Evol.">
        <title>Developing a high-quality reference genome for a parasitic bivalve with doubly uniparental inheritance (Bivalvia: Unionida).</title>
        <authorList>
            <person name="Smith C.H."/>
        </authorList>
    </citation>
    <scope>NUCLEOTIDE SEQUENCE</scope>
    <source>
        <strain evidence="2">CHS0354</strain>
        <tissue evidence="2">Mantle</tissue>
    </source>
</reference>
<feature type="compositionally biased region" description="Basic residues" evidence="1">
    <location>
        <begin position="41"/>
        <end position="50"/>
    </location>
</feature>
<evidence type="ECO:0000313" key="2">
    <source>
        <dbReference type="EMBL" id="KAK3597027.1"/>
    </source>
</evidence>
<accession>A0AAE0SS41</accession>